<keyword evidence="2" id="KW-1185">Reference proteome</keyword>
<dbReference type="OrthoDB" id="5493262at2"/>
<organism evidence="1 2">
    <name type="scientific">Thalassorhabdomicrobium marinisediminis</name>
    <dbReference type="NCBI Taxonomy" id="2170577"/>
    <lineage>
        <taxon>Bacteria</taxon>
        <taxon>Pseudomonadati</taxon>
        <taxon>Pseudomonadota</taxon>
        <taxon>Alphaproteobacteria</taxon>
        <taxon>Rhodobacterales</taxon>
        <taxon>Paracoccaceae</taxon>
        <taxon>Thalassorhabdomicrobium</taxon>
    </lineage>
</organism>
<evidence type="ECO:0000313" key="1">
    <source>
        <dbReference type="EMBL" id="PVA07394.1"/>
    </source>
</evidence>
<sequence>MTVSQDFKDAHAQWFETRLAKLKAEDGWLNLLGRWWVEDGTYTIGSAAECDVRLPVGPARLGTLTFNGDDKGTFTPADGDPVAIDKAAGPMAWRAGRFLLEITAPNARRALRIRDTEHDTEAALKPIPFYALDPALRITAKLEALPEPMTITLDTVIGVPTKATVTHRARFELGGEEVCMLATYGTPERPQFIFRDLTSLDETYGDMRFVFGEEVTEDSVVVDFNRAVNPPCAFTDHAICPLAPRENLFSLRIEAGEKRV</sequence>
<dbReference type="AlphaFoldDB" id="A0A2T7FYZ5"/>
<accession>A0A2T7FYZ5</accession>
<proteinExistence type="predicted"/>
<evidence type="ECO:0000313" key="2">
    <source>
        <dbReference type="Proteomes" id="UP000244817"/>
    </source>
</evidence>
<dbReference type="Pfam" id="PF07920">
    <property type="entry name" value="DUF1684"/>
    <property type="match status" value="1"/>
</dbReference>
<dbReference type="PANTHER" id="PTHR41913:SF1">
    <property type="entry name" value="DUF1684 DOMAIN-CONTAINING PROTEIN"/>
    <property type="match status" value="1"/>
</dbReference>
<protein>
    <submittedName>
        <fullName evidence="1">DUF1684 domain-containing protein</fullName>
    </submittedName>
</protein>
<comment type="caution">
    <text evidence="1">The sequence shown here is derived from an EMBL/GenBank/DDBJ whole genome shotgun (WGS) entry which is preliminary data.</text>
</comment>
<dbReference type="EMBL" id="QCYG01000003">
    <property type="protein sequence ID" value="PVA07394.1"/>
    <property type="molecule type" value="Genomic_DNA"/>
</dbReference>
<dbReference type="InterPro" id="IPR012467">
    <property type="entry name" value="DUF1684"/>
</dbReference>
<reference evidence="1 2" key="1">
    <citation type="submission" date="2018-04" db="EMBL/GenBank/DDBJ databases">
        <title>Pelagivirga bohaiensis gen. nov., sp. nov., a bacterium isolated from the Bohai Sea.</title>
        <authorList>
            <person name="Ji X."/>
        </authorList>
    </citation>
    <scope>NUCLEOTIDE SEQUENCE [LARGE SCALE GENOMIC DNA]</scope>
    <source>
        <strain evidence="1 2">BH-SD16</strain>
    </source>
</reference>
<dbReference type="Proteomes" id="UP000244817">
    <property type="component" value="Unassembled WGS sequence"/>
</dbReference>
<name>A0A2T7FYZ5_9RHOB</name>
<gene>
    <name evidence="1" type="ORF">DC363_06005</name>
</gene>
<dbReference type="RefSeq" id="WP_108640221.1">
    <property type="nucleotide sequence ID" value="NZ_QCYG01000003.1"/>
</dbReference>
<dbReference type="PANTHER" id="PTHR41913">
    <property type="entry name" value="DUF1684 DOMAIN-CONTAINING PROTEIN"/>
    <property type="match status" value="1"/>
</dbReference>